<name>A0ABZ2YP49_9BACT</name>
<evidence type="ECO:0000313" key="2">
    <source>
        <dbReference type="EMBL" id="WZN40691.1"/>
    </source>
</evidence>
<keyword evidence="1" id="KW-0812">Transmembrane</keyword>
<keyword evidence="1" id="KW-1133">Transmembrane helix</keyword>
<sequence length="170" mass="18919">MASINFSPVLLALLLSGITYVLVYLFFIRAKAFSKKEIPVPVVQTAGFREPLAPSFSNRFPTSSYEPQDPEIDFTEEDNSGELELVEDDSSILLKEAEAVIDHIAAVIGNIASHPANPAEVFTKIRAIVSQYGIFQNTEFYDAINRYVAVSVERDLALRFTEAELAELWS</sequence>
<reference evidence="3" key="1">
    <citation type="submission" date="2024-03" db="EMBL/GenBank/DDBJ databases">
        <title>Chitinophaga horti sp. nov., isolated from garden soil.</title>
        <authorList>
            <person name="Lee D.S."/>
            <person name="Han D.M."/>
            <person name="Baek J.H."/>
            <person name="Choi D.G."/>
            <person name="Jeon J.H."/>
            <person name="Jeon C.O."/>
        </authorList>
    </citation>
    <scope>NUCLEOTIDE SEQUENCE [LARGE SCALE GENOMIC DNA]</scope>
    <source>
        <strain evidence="3">GPA1</strain>
    </source>
</reference>
<dbReference type="RefSeq" id="WP_126247886.1">
    <property type="nucleotide sequence ID" value="NZ_CP149822.1"/>
</dbReference>
<keyword evidence="3" id="KW-1185">Reference proteome</keyword>
<evidence type="ECO:0000256" key="1">
    <source>
        <dbReference type="SAM" id="Phobius"/>
    </source>
</evidence>
<proteinExistence type="predicted"/>
<organism evidence="2 3">
    <name type="scientific">Chitinophaga pollutisoli</name>
    <dbReference type="NCBI Taxonomy" id="3133966"/>
    <lineage>
        <taxon>Bacteria</taxon>
        <taxon>Pseudomonadati</taxon>
        <taxon>Bacteroidota</taxon>
        <taxon>Chitinophagia</taxon>
        <taxon>Chitinophagales</taxon>
        <taxon>Chitinophagaceae</taxon>
        <taxon>Chitinophaga</taxon>
    </lineage>
</organism>
<evidence type="ECO:0000313" key="3">
    <source>
        <dbReference type="Proteomes" id="UP001485459"/>
    </source>
</evidence>
<feature type="transmembrane region" description="Helical" evidence="1">
    <location>
        <begin position="6"/>
        <end position="27"/>
    </location>
</feature>
<accession>A0ABZ2YP49</accession>
<protein>
    <submittedName>
        <fullName evidence="2">Uncharacterized protein</fullName>
    </submittedName>
</protein>
<dbReference type="Proteomes" id="UP001485459">
    <property type="component" value="Chromosome"/>
</dbReference>
<keyword evidence="1" id="KW-0472">Membrane</keyword>
<dbReference type="EMBL" id="CP149822">
    <property type="protein sequence ID" value="WZN40691.1"/>
    <property type="molecule type" value="Genomic_DNA"/>
</dbReference>
<gene>
    <name evidence="2" type="ORF">WJU16_22265</name>
</gene>